<evidence type="ECO:0000256" key="1">
    <source>
        <dbReference type="ARBA" id="ARBA00004651"/>
    </source>
</evidence>
<feature type="transmembrane region" description="Helical" evidence="6">
    <location>
        <begin position="450"/>
        <end position="476"/>
    </location>
</feature>
<evidence type="ECO:0000256" key="2">
    <source>
        <dbReference type="ARBA" id="ARBA00022475"/>
    </source>
</evidence>
<evidence type="ECO:0000256" key="3">
    <source>
        <dbReference type="ARBA" id="ARBA00022692"/>
    </source>
</evidence>
<gene>
    <name evidence="9" type="ORF">MNBD_ALPHA09-1417</name>
</gene>
<dbReference type="PANTHER" id="PTHR30619:SF1">
    <property type="entry name" value="RECOMBINATION PROTEIN 2"/>
    <property type="match status" value="1"/>
</dbReference>
<feature type="transmembrane region" description="Helical" evidence="6">
    <location>
        <begin position="424"/>
        <end position="444"/>
    </location>
</feature>
<dbReference type="InterPro" id="IPR004477">
    <property type="entry name" value="ComEC_N"/>
</dbReference>
<dbReference type="AlphaFoldDB" id="A0A3B0TF26"/>
<sequence length="717" mass="75537">MAVLAAGIGGLAARLDAEQDRWFLWSPVMLGAGIGFYFVFEHEPAWWLAALPLIVGCAMAWRVGAARALAFALSVAVAVAGLGLVAAKTRSELVWAPKLDKKLGPVMVEGWVEALEPRGSGRVSALIQVVRIERLAAVKTPARVRLTMSRGMAPERTGVAIKVLAMLRPPPRPVAPGAYDFSRRSWFRQIGAYGHTLSRPGRAARIEAAGRSWSAQAGAWIDGIRAATAARVMTIAGQKGGPVAAALLTGLRGGIPKADLRAIRDAGLAHLLAISGLHMALMSGAAFWVVRALIAAMPWLALRVVGKKWAAGVGIFTGFIYFFLAGGSVATERAFIMVAVALVAVMVDRPAISLRNVALAALIILAMKPESLIEAGFQMSFAAVVALTAFYERVRHLGQGDFAGRPGDHGDQPWSAGRVITKTLIGVLVTTLVASLATSPLAAFQFNRVAVYGLASNLIAVPLVGFAIMPLGLLALVTMPFGLDGPALALMGMGTGALVEISRAVAGWPGAAALVASPPAMVLPILGLGGLWLCLWRGSWRYWGLVPIALAVVIAGLAPPPDIYVDEDGARVAVRADDGRLTLSKARGARYPAAQWLRRNADPRKISAATAAPTGEGALICDPRACAATLNDARGTAFRFAYIRHPAAISEECRGADIVVAKIPLNDLCIGPAIVIDRTDLKRAGAHAIRLGRNGPQVTTVLSVAGDRPWTRAYRQR</sequence>
<dbReference type="EMBL" id="UOEM01000078">
    <property type="protein sequence ID" value="VAW14733.1"/>
    <property type="molecule type" value="Genomic_DNA"/>
</dbReference>
<feature type="transmembrane region" description="Helical" evidence="6">
    <location>
        <begin position="309"/>
        <end position="327"/>
    </location>
</feature>
<evidence type="ECO:0000256" key="6">
    <source>
        <dbReference type="SAM" id="Phobius"/>
    </source>
</evidence>
<keyword evidence="2" id="KW-1003">Cell membrane</keyword>
<feature type="domain" description="DUF4131" evidence="8">
    <location>
        <begin position="44"/>
        <end position="193"/>
    </location>
</feature>
<feature type="transmembrane region" description="Helical" evidence="6">
    <location>
        <begin position="69"/>
        <end position="87"/>
    </location>
</feature>
<feature type="transmembrane region" description="Helical" evidence="6">
    <location>
        <begin position="542"/>
        <end position="558"/>
    </location>
</feature>
<dbReference type="NCBIfam" id="TIGR00360">
    <property type="entry name" value="ComEC_N-term"/>
    <property type="match status" value="1"/>
</dbReference>
<accession>A0A3B0TF26</accession>
<reference evidence="9" key="1">
    <citation type="submission" date="2018-06" db="EMBL/GenBank/DDBJ databases">
        <authorList>
            <person name="Zhirakovskaya E."/>
        </authorList>
    </citation>
    <scope>NUCLEOTIDE SEQUENCE</scope>
</reference>
<proteinExistence type="predicted"/>
<evidence type="ECO:0000259" key="7">
    <source>
        <dbReference type="Pfam" id="PF03772"/>
    </source>
</evidence>
<feature type="transmembrane region" description="Helical" evidence="6">
    <location>
        <begin position="512"/>
        <end position="535"/>
    </location>
</feature>
<feature type="transmembrane region" description="Helical" evidence="6">
    <location>
        <begin position="267"/>
        <end position="289"/>
    </location>
</feature>
<comment type="subcellular location">
    <subcellularLocation>
        <location evidence="1">Cell membrane</location>
        <topology evidence="1">Multi-pass membrane protein</topology>
    </subcellularLocation>
</comment>
<dbReference type="Pfam" id="PF03772">
    <property type="entry name" value="Competence"/>
    <property type="match status" value="1"/>
</dbReference>
<dbReference type="Pfam" id="PF13567">
    <property type="entry name" value="DUF4131"/>
    <property type="match status" value="1"/>
</dbReference>
<keyword evidence="5 6" id="KW-0472">Membrane</keyword>
<dbReference type="GO" id="GO:0005886">
    <property type="term" value="C:plasma membrane"/>
    <property type="evidence" value="ECO:0007669"/>
    <property type="project" value="UniProtKB-SubCell"/>
</dbReference>
<evidence type="ECO:0000256" key="5">
    <source>
        <dbReference type="ARBA" id="ARBA00023136"/>
    </source>
</evidence>
<evidence type="ECO:0000256" key="4">
    <source>
        <dbReference type="ARBA" id="ARBA00022989"/>
    </source>
</evidence>
<dbReference type="InterPro" id="IPR025405">
    <property type="entry name" value="DUF4131"/>
</dbReference>
<dbReference type="PANTHER" id="PTHR30619">
    <property type="entry name" value="DNA INTERNALIZATION/COMPETENCE PROTEIN COMEC/REC2"/>
    <property type="match status" value="1"/>
</dbReference>
<evidence type="ECO:0000259" key="8">
    <source>
        <dbReference type="Pfam" id="PF13567"/>
    </source>
</evidence>
<organism evidence="9">
    <name type="scientific">hydrothermal vent metagenome</name>
    <dbReference type="NCBI Taxonomy" id="652676"/>
    <lineage>
        <taxon>unclassified sequences</taxon>
        <taxon>metagenomes</taxon>
        <taxon>ecological metagenomes</taxon>
    </lineage>
</organism>
<keyword evidence="4 6" id="KW-1133">Transmembrane helix</keyword>
<protein>
    <submittedName>
        <fullName evidence="9">DNA internalization-related competence protein ComEC/Rec2</fullName>
    </submittedName>
</protein>
<feature type="transmembrane region" description="Helical" evidence="6">
    <location>
        <begin position="22"/>
        <end position="40"/>
    </location>
</feature>
<dbReference type="InterPro" id="IPR052159">
    <property type="entry name" value="Competence_DNA_uptake"/>
</dbReference>
<keyword evidence="3 6" id="KW-0812">Transmembrane</keyword>
<evidence type="ECO:0000313" key="9">
    <source>
        <dbReference type="EMBL" id="VAW14733.1"/>
    </source>
</evidence>
<name>A0A3B0TF26_9ZZZZ</name>
<feature type="domain" description="ComEC/Rec2-related protein" evidence="7">
    <location>
        <begin position="247"/>
        <end position="538"/>
    </location>
</feature>